<keyword evidence="1" id="KW-0732">Signal</keyword>
<dbReference type="GO" id="GO:0005975">
    <property type="term" value="P:carbohydrate metabolic process"/>
    <property type="evidence" value="ECO:0007669"/>
    <property type="project" value="UniProtKB-ARBA"/>
</dbReference>
<dbReference type="AlphaFoldDB" id="A0A1G9XEC4"/>
<dbReference type="PROSITE" id="PS51257">
    <property type="entry name" value="PROKAR_LIPOPROTEIN"/>
    <property type="match status" value="1"/>
</dbReference>
<reference evidence="3" key="1">
    <citation type="submission" date="2016-10" db="EMBL/GenBank/DDBJ databases">
        <authorList>
            <person name="Varghese N."/>
            <person name="Submissions S."/>
        </authorList>
    </citation>
    <scope>NUCLEOTIDE SEQUENCE [LARGE SCALE GENOMIC DNA]</scope>
    <source>
        <strain evidence="3">DSM 19110</strain>
    </source>
</reference>
<proteinExistence type="predicted"/>
<dbReference type="Gene3D" id="2.60.120.200">
    <property type="match status" value="1"/>
</dbReference>
<accession>A0A1G9XEC4</accession>
<dbReference type="OrthoDB" id="9814380at2"/>
<evidence type="ECO:0000313" key="3">
    <source>
        <dbReference type="Proteomes" id="UP000183200"/>
    </source>
</evidence>
<keyword evidence="2" id="KW-0430">Lectin</keyword>
<protein>
    <submittedName>
        <fullName evidence="2">Concanavalin A-like lectin/glucanases superfamily protein</fullName>
    </submittedName>
</protein>
<gene>
    <name evidence="2" type="ORF">SAMN05421820_105449</name>
</gene>
<dbReference type="GO" id="GO:0030246">
    <property type="term" value="F:carbohydrate binding"/>
    <property type="evidence" value="ECO:0007669"/>
    <property type="project" value="UniProtKB-KW"/>
</dbReference>
<feature type="chain" id="PRO_5010183357" evidence="1">
    <location>
        <begin position="21"/>
        <end position="276"/>
    </location>
</feature>
<dbReference type="Proteomes" id="UP000183200">
    <property type="component" value="Unassembled WGS sequence"/>
</dbReference>
<dbReference type="InterPro" id="IPR013320">
    <property type="entry name" value="ConA-like_dom_sf"/>
</dbReference>
<evidence type="ECO:0000313" key="2">
    <source>
        <dbReference type="EMBL" id="SDM94625.1"/>
    </source>
</evidence>
<keyword evidence="3" id="KW-1185">Reference proteome</keyword>
<dbReference type="GO" id="GO:0004553">
    <property type="term" value="F:hydrolase activity, hydrolyzing O-glycosyl compounds"/>
    <property type="evidence" value="ECO:0007669"/>
    <property type="project" value="UniProtKB-ARBA"/>
</dbReference>
<dbReference type="RefSeq" id="WP_074608826.1">
    <property type="nucleotide sequence ID" value="NZ_FNGY01000005.1"/>
</dbReference>
<dbReference type="Pfam" id="PF13385">
    <property type="entry name" value="Laminin_G_3"/>
    <property type="match status" value="1"/>
</dbReference>
<organism evidence="2 3">
    <name type="scientific">Pedobacter steynii</name>
    <dbReference type="NCBI Taxonomy" id="430522"/>
    <lineage>
        <taxon>Bacteria</taxon>
        <taxon>Pseudomonadati</taxon>
        <taxon>Bacteroidota</taxon>
        <taxon>Sphingobacteriia</taxon>
        <taxon>Sphingobacteriales</taxon>
        <taxon>Sphingobacteriaceae</taxon>
        <taxon>Pedobacter</taxon>
    </lineage>
</organism>
<feature type="signal peptide" evidence="1">
    <location>
        <begin position="1"/>
        <end position="20"/>
    </location>
</feature>
<evidence type="ECO:0000256" key="1">
    <source>
        <dbReference type="SAM" id="SignalP"/>
    </source>
</evidence>
<sequence length="276" mass="29543">MKTNLSYIVSALALSFAVSSCTKKFDPSSYAPALNIGGYSNSKQVASANLIAQWSFDDSTIDSVSKTVGTPTGTSFSAGVKGKALQVAANGYVVSNTPTDVQNLKSFTTMLWFKSDLNTAATGLIDIANSAAGWGNLTIFLENGGDATKGLIKFHINSNSKEAWSELYTVPNPWKKWNHLALSYNQTTSDFTLYLNGSKIGKALNVPNYGPITFQNATKMVFGTLQFQTTPSLSTTAGKESWAGSLIGQLDEVKIFNKALTVDEISSITKLEGRGK</sequence>
<name>A0A1G9XEC4_9SPHI</name>
<dbReference type="EMBL" id="FNGY01000005">
    <property type="protein sequence ID" value="SDM94625.1"/>
    <property type="molecule type" value="Genomic_DNA"/>
</dbReference>
<dbReference type="SUPFAM" id="SSF49899">
    <property type="entry name" value="Concanavalin A-like lectins/glucanases"/>
    <property type="match status" value="1"/>
</dbReference>